<dbReference type="EMBL" id="JANFQO010000019">
    <property type="protein sequence ID" value="MCQ4166621.1"/>
    <property type="molecule type" value="Genomic_DNA"/>
</dbReference>
<keyword evidence="3" id="KW-1185">Reference proteome</keyword>
<feature type="transmembrane region" description="Helical" evidence="1">
    <location>
        <begin position="70"/>
        <end position="92"/>
    </location>
</feature>
<dbReference type="PANTHER" id="PTHR39594">
    <property type="entry name" value="PROTEIN YCHQ"/>
    <property type="match status" value="1"/>
</dbReference>
<feature type="transmembrane region" description="Helical" evidence="1">
    <location>
        <begin position="104"/>
        <end position="129"/>
    </location>
</feature>
<keyword evidence="1" id="KW-0812">Transmembrane</keyword>
<feature type="transmembrane region" description="Helical" evidence="1">
    <location>
        <begin position="12"/>
        <end position="32"/>
    </location>
</feature>
<reference evidence="2" key="1">
    <citation type="submission" date="2022-07" db="EMBL/GenBank/DDBJ databases">
        <title>Tahibacter sp., a new gammaproteobacterium isolated from the silt sample collected at pig farm.</title>
        <authorList>
            <person name="Chen H."/>
        </authorList>
    </citation>
    <scope>NUCLEOTIDE SEQUENCE</scope>
    <source>
        <strain evidence="2">P2K</strain>
    </source>
</reference>
<dbReference type="Pfam" id="PF04247">
    <property type="entry name" value="SirB"/>
    <property type="match status" value="1"/>
</dbReference>
<keyword evidence="1" id="KW-1133">Transmembrane helix</keyword>
<proteinExistence type="predicted"/>
<gene>
    <name evidence="2" type="ORF">NM961_18055</name>
</gene>
<name>A0ABT1QWF2_9GAMM</name>
<organism evidence="2 3">
    <name type="scientific">Tahibacter harae</name>
    <dbReference type="NCBI Taxonomy" id="2963937"/>
    <lineage>
        <taxon>Bacteria</taxon>
        <taxon>Pseudomonadati</taxon>
        <taxon>Pseudomonadota</taxon>
        <taxon>Gammaproteobacteria</taxon>
        <taxon>Lysobacterales</taxon>
        <taxon>Rhodanobacteraceae</taxon>
        <taxon>Tahibacter</taxon>
    </lineage>
</organism>
<dbReference type="PIRSF" id="PIRSF005610">
    <property type="entry name" value="SirB"/>
    <property type="match status" value="1"/>
</dbReference>
<evidence type="ECO:0000256" key="1">
    <source>
        <dbReference type="SAM" id="Phobius"/>
    </source>
</evidence>
<dbReference type="RefSeq" id="WP_255915809.1">
    <property type="nucleotide sequence ID" value="NZ_JANFQO010000019.1"/>
</dbReference>
<accession>A0ABT1QWF2</accession>
<sequence length="133" mass="14585">MIEFYPQIKAVHVAAVIASGSLFAARGLLMLVNSRWTHHAVLRYASYAIDTVLLTAALMLTSLIRQYPGTHGWLTTKVVFLAVYIVLGTFALKRARTRWGRGLCFAGALSVYLFIVSVARAHSGFGIFLRLGG</sequence>
<dbReference type="InterPro" id="IPR007360">
    <property type="entry name" value="SirB"/>
</dbReference>
<feature type="transmembrane region" description="Helical" evidence="1">
    <location>
        <begin position="44"/>
        <end position="64"/>
    </location>
</feature>
<comment type="caution">
    <text evidence="2">The sequence shown here is derived from an EMBL/GenBank/DDBJ whole genome shotgun (WGS) entry which is preliminary data.</text>
</comment>
<dbReference type="PANTHER" id="PTHR39594:SF1">
    <property type="entry name" value="PROTEIN YCHQ"/>
    <property type="match status" value="1"/>
</dbReference>
<protein>
    <submittedName>
        <fullName evidence="2">SirB2 family protein</fullName>
    </submittedName>
</protein>
<dbReference type="Proteomes" id="UP001165498">
    <property type="component" value="Unassembled WGS sequence"/>
</dbReference>
<evidence type="ECO:0000313" key="3">
    <source>
        <dbReference type="Proteomes" id="UP001165498"/>
    </source>
</evidence>
<keyword evidence="1" id="KW-0472">Membrane</keyword>
<evidence type="ECO:0000313" key="2">
    <source>
        <dbReference type="EMBL" id="MCQ4166621.1"/>
    </source>
</evidence>